<evidence type="ECO:0000313" key="5">
    <source>
        <dbReference type="EMBL" id="KGE19348.1"/>
    </source>
</evidence>
<keyword evidence="3" id="KW-0472">Membrane</keyword>
<feature type="transmembrane region" description="Helical" evidence="3">
    <location>
        <begin position="155"/>
        <end position="178"/>
    </location>
</feature>
<feature type="transmembrane region" description="Helical" evidence="3">
    <location>
        <begin position="287"/>
        <end position="304"/>
    </location>
</feature>
<reference evidence="5 6" key="2">
    <citation type="submission" date="2014-10" db="EMBL/GenBank/DDBJ databases">
        <title>Comparative genomics of the Paenibacillus odorifer group.</title>
        <authorList>
            <person name="Tsai Y.-C."/>
            <person name="Martin N."/>
            <person name="Korlach J."/>
            <person name="Wiedmann M."/>
        </authorList>
    </citation>
    <scope>NUCLEOTIDE SEQUENCE [LARGE SCALE GENOMIC DNA]</scope>
    <source>
        <strain evidence="5 6">DSM 18334</strain>
    </source>
</reference>
<dbReference type="InterPro" id="IPR002656">
    <property type="entry name" value="Acyl_transf_3_dom"/>
</dbReference>
<keyword evidence="3" id="KW-1133">Transmembrane helix</keyword>
<protein>
    <recommendedName>
        <fullName evidence="4">Acyltransferase 3 domain-containing protein</fullName>
    </recommendedName>
</protein>
<comment type="subcellular location">
    <subcellularLocation>
        <location evidence="1">Membrane</location>
    </subcellularLocation>
</comment>
<feature type="transmembrane region" description="Helical" evidence="3">
    <location>
        <begin position="122"/>
        <end position="148"/>
    </location>
</feature>
<feature type="transmembrane region" description="Helical" evidence="3">
    <location>
        <begin position="198"/>
        <end position="217"/>
    </location>
</feature>
<comment type="similarity">
    <text evidence="2">Belongs to the acyltransferase 3 family.</text>
</comment>
<name>A0A098MBC1_9BACL</name>
<dbReference type="STRING" id="268407.PWYN_08355"/>
<feature type="transmembrane region" description="Helical" evidence="3">
    <location>
        <begin position="229"/>
        <end position="251"/>
    </location>
</feature>
<evidence type="ECO:0000313" key="6">
    <source>
        <dbReference type="Proteomes" id="UP000029734"/>
    </source>
</evidence>
<dbReference type="Proteomes" id="UP000029734">
    <property type="component" value="Unassembled WGS sequence"/>
</dbReference>
<organism evidence="5 6">
    <name type="scientific">Paenibacillus wynnii</name>
    <dbReference type="NCBI Taxonomy" id="268407"/>
    <lineage>
        <taxon>Bacteria</taxon>
        <taxon>Bacillati</taxon>
        <taxon>Bacillota</taxon>
        <taxon>Bacilli</taxon>
        <taxon>Bacillales</taxon>
        <taxon>Paenibacillaceae</taxon>
        <taxon>Paenibacillus</taxon>
    </lineage>
</organism>
<feature type="transmembrane region" description="Helical" evidence="3">
    <location>
        <begin position="7"/>
        <end position="28"/>
    </location>
</feature>
<feature type="domain" description="Acyltransferase 3" evidence="4">
    <location>
        <begin position="10"/>
        <end position="337"/>
    </location>
</feature>
<dbReference type="EMBL" id="JQCR01000002">
    <property type="protein sequence ID" value="KGE19348.1"/>
    <property type="molecule type" value="Genomic_DNA"/>
</dbReference>
<feature type="transmembrane region" description="Helical" evidence="3">
    <location>
        <begin position="324"/>
        <end position="345"/>
    </location>
</feature>
<dbReference type="AlphaFoldDB" id="A0A098MBC1"/>
<feature type="transmembrane region" description="Helical" evidence="3">
    <location>
        <begin position="82"/>
        <end position="102"/>
    </location>
</feature>
<dbReference type="RefSeq" id="WP_036650221.1">
    <property type="nucleotide sequence ID" value="NZ_JQCR01000002.1"/>
</dbReference>
<feature type="transmembrane region" description="Helical" evidence="3">
    <location>
        <begin position="257"/>
        <end position="275"/>
    </location>
</feature>
<evidence type="ECO:0000256" key="3">
    <source>
        <dbReference type="SAM" id="Phobius"/>
    </source>
</evidence>
<evidence type="ECO:0000259" key="4">
    <source>
        <dbReference type="Pfam" id="PF01757"/>
    </source>
</evidence>
<dbReference type="eggNOG" id="ENOG5032HIA">
    <property type="taxonomic scope" value="Bacteria"/>
</dbReference>
<keyword evidence="6" id="KW-1185">Reference proteome</keyword>
<dbReference type="OrthoDB" id="2568987at2"/>
<accession>A0A098MBC1</accession>
<comment type="caution">
    <text evidence="5">The sequence shown here is derived from an EMBL/GenBank/DDBJ whole genome shotgun (WGS) entry which is preliminary data.</text>
</comment>
<gene>
    <name evidence="5" type="ORF">PWYN_08355</name>
</gene>
<evidence type="ECO:0000256" key="1">
    <source>
        <dbReference type="ARBA" id="ARBA00004370"/>
    </source>
</evidence>
<proteinExistence type="inferred from homology"/>
<dbReference type="Pfam" id="PF01757">
    <property type="entry name" value="Acyl_transf_3"/>
    <property type="match status" value="1"/>
</dbReference>
<dbReference type="GO" id="GO:0016747">
    <property type="term" value="F:acyltransferase activity, transferring groups other than amino-acyl groups"/>
    <property type="evidence" value="ECO:0007669"/>
    <property type="project" value="InterPro"/>
</dbReference>
<reference evidence="5 6" key="1">
    <citation type="submission" date="2014-08" db="EMBL/GenBank/DDBJ databases">
        <authorList>
            <person name="den Bakker H.C."/>
        </authorList>
    </citation>
    <scope>NUCLEOTIDE SEQUENCE [LARGE SCALE GENOMIC DNA]</scope>
    <source>
        <strain evidence="5 6">DSM 18334</strain>
    </source>
</reference>
<feature type="transmembrane region" description="Helical" evidence="3">
    <location>
        <begin position="40"/>
        <end position="61"/>
    </location>
</feature>
<evidence type="ECO:0000256" key="2">
    <source>
        <dbReference type="ARBA" id="ARBA00007400"/>
    </source>
</evidence>
<sequence>MRKYYSGITFFKLAGSLTVLVAHVILFRYLDHLPHTQMNFIFNASKVIVPCFYMISGFLVYKGWSNAADSRLYIRRYLMSLGWVYVFFNLFFWLEFIVPAVTSGGLSPGNLFLQLKIAGIAFFLNGPFIQLWFIPPLLFGVWMSYLLYTRMSLRSVVTLTLLVYLIAQLLVGTLRIGLDSIAGGLSFLDSSYGNYLELFAERYLGYGLTFVSAGVLMGRYEEKFLQVRAIPLSILAASLLVVETLLLFFFADWNSDYSLSLSMISSTILLFYGILRIKMVTIQKYHPFINGFSKVIFFGHIPLMKLNVLLGVGDLMGVGIVQGLVYLLVTLLECLALTYLFEFIYKSPNSVYSL</sequence>
<keyword evidence="3" id="KW-0812">Transmembrane</keyword>